<dbReference type="PANTHER" id="PTHR43630:SF2">
    <property type="entry name" value="GLYCOSYLTRANSFERASE"/>
    <property type="match status" value="1"/>
</dbReference>
<gene>
    <name evidence="3" type="ORF">AWW68_09105</name>
</gene>
<organism evidence="3 4">
    <name type="scientific">Roseivirga spongicola</name>
    <dbReference type="NCBI Taxonomy" id="333140"/>
    <lineage>
        <taxon>Bacteria</taxon>
        <taxon>Pseudomonadati</taxon>
        <taxon>Bacteroidota</taxon>
        <taxon>Cytophagia</taxon>
        <taxon>Cytophagales</taxon>
        <taxon>Roseivirgaceae</taxon>
        <taxon>Roseivirga</taxon>
    </lineage>
</organism>
<sequence length="261" mass="30626">MTSTRNKVTAIIPTYNEEVNIGQAIESVLWADEIIVVDSFSKDRTVEIAESYDNVNVIQHEYVNSATQKNWIIPQAKHEWVFILDADEVVTSELEQEILNTLRNPNKTAYWIKRRTVFMGEEVKYGSWRSDKVVRLFLRDKCRYQDKKVHSEIETEGEIGILNNHLRHYTWKGINEFIVKVNWYSTWKAYDKIENGKPTGFFVTTVIKPFWRFIYEYLVRFGFLNGKVGFHIAILSAYDVYSRGLKIQLIKNGEAIAKDRI</sequence>
<evidence type="ECO:0000256" key="1">
    <source>
        <dbReference type="ARBA" id="ARBA00038494"/>
    </source>
</evidence>
<reference evidence="3 4" key="1">
    <citation type="submission" date="2016-01" db="EMBL/GenBank/DDBJ databases">
        <title>Genome sequencing of Roseivirga spongicola UST030701-084.</title>
        <authorList>
            <person name="Selvaratnam C."/>
            <person name="Thevarajoo S."/>
            <person name="Goh K.M."/>
            <person name="Ee R."/>
            <person name="Chan K.-G."/>
            <person name="Chong C.S."/>
        </authorList>
    </citation>
    <scope>NUCLEOTIDE SEQUENCE [LARGE SCALE GENOMIC DNA]</scope>
    <source>
        <strain evidence="3 4">UST030701-084</strain>
    </source>
</reference>
<name>A0A150XBB0_9BACT</name>
<dbReference type="Proteomes" id="UP000075606">
    <property type="component" value="Unassembled WGS sequence"/>
</dbReference>
<dbReference type="AlphaFoldDB" id="A0A150XBB0"/>
<evidence type="ECO:0000313" key="4">
    <source>
        <dbReference type="Proteomes" id="UP000075606"/>
    </source>
</evidence>
<dbReference type="CDD" id="cd02511">
    <property type="entry name" value="Beta4Glucosyltransferase"/>
    <property type="match status" value="1"/>
</dbReference>
<feature type="domain" description="Glycosyltransferase 2-like" evidence="2">
    <location>
        <begin position="10"/>
        <end position="132"/>
    </location>
</feature>
<dbReference type="EMBL" id="LRPC01000012">
    <property type="protein sequence ID" value="KYG75976.1"/>
    <property type="molecule type" value="Genomic_DNA"/>
</dbReference>
<dbReference type="OrthoDB" id="9815923at2"/>
<proteinExistence type="inferred from homology"/>
<comment type="similarity">
    <text evidence="1">Belongs to the glycosyltransferase 2 family. WaaE/KdtX subfamily.</text>
</comment>
<keyword evidence="4" id="KW-1185">Reference proteome</keyword>
<protein>
    <recommendedName>
        <fullName evidence="2">Glycosyltransferase 2-like domain-containing protein</fullName>
    </recommendedName>
</protein>
<dbReference type="RefSeq" id="WP_068220222.1">
    <property type="nucleotide sequence ID" value="NZ_LRPC01000012.1"/>
</dbReference>
<evidence type="ECO:0000259" key="2">
    <source>
        <dbReference type="Pfam" id="PF00535"/>
    </source>
</evidence>
<dbReference type="InterPro" id="IPR029044">
    <property type="entry name" value="Nucleotide-diphossugar_trans"/>
</dbReference>
<dbReference type="SUPFAM" id="SSF53448">
    <property type="entry name" value="Nucleotide-diphospho-sugar transferases"/>
    <property type="match status" value="1"/>
</dbReference>
<dbReference type="PANTHER" id="PTHR43630">
    <property type="entry name" value="POLY-BETA-1,6-N-ACETYL-D-GLUCOSAMINE SYNTHASE"/>
    <property type="match status" value="1"/>
</dbReference>
<evidence type="ECO:0000313" key="3">
    <source>
        <dbReference type="EMBL" id="KYG75976.1"/>
    </source>
</evidence>
<dbReference type="STRING" id="333140.AWW68_09105"/>
<accession>A0A150XBB0</accession>
<dbReference type="Gene3D" id="3.90.550.10">
    <property type="entry name" value="Spore Coat Polysaccharide Biosynthesis Protein SpsA, Chain A"/>
    <property type="match status" value="1"/>
</dbReference>
<dbReference type="Pfam" id="PF00535">
    <property type="entry name" value="Glycos_transf_2"/>
    <property type="match status" value="1"/>
</dbReference>
<comment type="caution">
    <text evidence="3">The sequence shown here is derived from an EMBL/GenBank/DDBJ whole genome shotgun (WGS) entry which is preliminary data.</text>
</comment>
<dbReference type="InterPro" id="IPR001173">
    <property type="entry name" value="Glyco_trans_2-like"/>
</dbReference>